<dbReference type="PATRIC" id="fig|294.131.peg.4366"/>
<dbReference type="RefSeq" id="WP_046049256.1">
    <property type="nucleotide sequence ID" value="NZ_LACD01000034.1"/>
</dbReference>
<proteinExistence type="predicted"/>
<sequence length="139" mass="16329">MKNKDLEYLIDDFLDQVEKATDLLEGRFGKKCILRLWRAKEIPQRGEVLAGINYELHGVGCRVYFPEVCVDFDYGPGERVDGFDVWRLYIYACEVPRLHPKYTDQEALKRDFNEYMNLGKVERISGSMSNLYFKNKVNC</sequence>
<dbReference type="Proteomes" id="UP000033500">
    <property type="component" value="Unassembled WGS sequence"/>
</dbReference>
<dbReference type="InterPro" id="IPR054191">
    <property type="entry name" value="DUF6896"/>
</dbReference>
<evidence type="ECO:0000313" key="2">
    <source>
        <dbReference type="EMBL" id="KJZ36803.1"/>
    </source>
</evidence>
<evidence type="ECO:0000313" key="3">
    <source>
        <dbReference type="Proteomes" id="UP000033500"/>
    </source>
</evidence>
<comment type="caution">
    <text evidence="2">The sequence shown here is derived from an EMBL/GenBank/DDBJ whole genome shotgun (WGS) entry which is preliminary data.</text>
</comment>
<dbReference type="Pfam" id="PF21837">
    <property type="entry name" value="DUF6896"/>
    <property type="match status" value="1"/>
</dbReference>
<dbReference type="AlphaFoldDB" id="A0A0F4SX90"/>
<feature type="domain" description="DUF6896" evidence="1">
    <location>
        <begin position="8"/>
        <end position="133"/>
    </location>
</feature>
<evidence type="ECO:0000259" key="1">
    <source>
        <dbReference type="Pfam" id="PF21837"/>
    </source>
</evidence>
<protein>
    <recommendedName>
        <fullName evidence="1">DUF6896 domain-containing protein</fullName>
    </recommendedName>
</protein>
<reference evidence="2 3" key="1">
    <citation type="submission" date="2015-03" db="EMBL/GenBank/DDBJ databases">
        <title>Comparative genomics of Pseudomonas insights into diversity of traits involved in vanlence and defense.</title>
        <authorList>
            <person name="Qin Y."/>
        </authorList>
    </citation>
    <scope>NUCLEOTIDE SEQUENCE [LARGE SCALE GENOMIC DNA]</scope>
    <source>
        <strain evidence="2 3">C3</strain>
    </source>
</reference>
<name>A0A0F4SX90_PSEFL</name>
<accession>A0A0F4SX90</accession>
<organism evidence="2 3">
    <name type="scientific">Pseudomonas fluorescens</name>
    <dbReference type="NCBI Taxonomy" id="294"/>
    <lineage>
        <taxon>Bacteria</taxon>
        <taxon>Pseudomonadati</taxon>
        <taxon>Pseudomonadota</taxon>
        <taxon>Gammaproteobacteria</taxon>
        <taxon>Pseudomonadales</taxon>
        <taxon>Pseudomonadaceae</taxon>
        <taxon>Pseudomonas</taxon>
    </lineage>
</organism>
<dbReference type="EMBL" id="LACD01000034">
    <property type="protein sequence ID" value="KJZ36803.1"/>
    <property type="molecule type" value="Genomic_DNA"/>
</dbReference>
<gene>
    <name evidence="2" type="ORF">VC34_26715</name>
</gene>